<protein>
    <submittedName>
        <fullName evidence="2">Prepilin-type N-terminal cleavage/methylation domain-containing protein</fullName>
    </submittedName>
</protein>
<feature type="transmembrane region" description="Helical" evidence="1">
    <location>
        <begin position="12"/>
        <end position="35"/>
    </location>
</feature>
<organism evidence="2 3">
    <name type="scientific">Alkalimonas delamerensis</name>
    <dbReference type="NCBI Taxonomy" id="265981"/>
    <lineage>
        <taxon>Bacteria</taxon>
        <taxon>Pseudomonadati</taxon>
        <taxon>Pseudomonadota</taxon>
        <taxon>Gammaproteobacteria</taxon>
        <taxon>Alkalimonas</taxon>
    </lineage>
</organism>
<evidence type="ECO:0000313" key="2">
    <source>
        <dbReference type="EMBL" id="MDP4529030.1"/>
    </source>
</evidence>
<evidence type="ECO:0000313" key="3">
    <source>
        <dbReference type="Proteomes" id="UP001236258"/>
    </source>
</evidence>
<proteinExistence type="predicted"/>
<sequence length="152" mass="16307">MCRQPAIQQGFTLVELVVVMVLLGILSVTILPRFFSGAGTSEYQYRDQALAVLRRVQIEAMQCTDVSFCGNSSLQLGSTSLGTSADCRNDASHLCIASRDAVTLAANFSQLKFDALGRPLGCDGATPACTLQINGSSQLQICIEHEGYIRPC</sequence>
<reference evidence="2 3" key="1">
    <citation type="submission" date="2023-08" db="EMBL/GenBank/DDBJ databases">
        <authorList>
            <person name="Joshi A."/>
            <person name="Thite S."/>
        </authorList>
    </citation>
    <scope>NUCLEOTIDE SEQUENCE [LARGE SCALE GENOMIC DNA]</scope>
    <source>
        <strain evidence="2 3">1E1</strain>
    </source>
</reference>
<dbReference type="Pfam" id="PF07963">
    <property type="entry name" value="N_methyl"/>
    <property type="match status" value="1"/>
</dbReference>
<comment type="caution">
    <text evidence="2">The sequence shown here is derived from an EMBL/GenBank/DDBJ whole genome shotgun (WGS) entry which is preliminary data.</text>
</comment>
<keyword evidence="1" id="KW-1133">Transmembrane helix</keyword>
<dbReference type="InterPro" id="IPR012902">
    <property type="entry name" value="N_methyl_site"/>
</dbReference>
<dbReference type="RefSeq" id="WP_305945142.1">
    <property type="nucleotide sequence ID" value="NZ_JAUZVY010000003.1"/>
</dbReference>
<accession>A0ABT9GQH4</accession>
<dbReference type="InterPro" id="IPR045584">
    <property type="entry name" value="Pilin-like"/>
</dbReference>
<dbReference type="Proteomes" id="UP001236258">
    <property type="component" value="Unassembled WGS sequence"/>
</dbReference>
<dbReference type="SUPFAM" id="SSF54523">
    <property type="entry name" value="Pili subunits"/>
    <property type="match status" value="1"/>
</dbReference>
<evidence type="ECO:0000256" key="1">
    <source>
        <dbReference type="SAM" id="Phobius"/>
    </source>
</evidence>
<keyword evidence="1" id="KW-0472">Membrane</keyword>
<keyword evidence="3" id="KW-1185">Reference proteome</keyword>
<dbReference type="Gene3D" id="3.30.700.10">
    <property type="entry name" value="Glycoprotein, Type 4 Pilin"/>
    <property type="match status" value="1"/>
</dbReference>
<keyword evidence="1" id="KW-0812">Transmembrane</keyword>
<dbReference type="EMBL" id="JAUZVY010000003">
    <property type="protein sequence ID" value="MDP4529030.1"/>
    <property type="molecule type" value="Genomic_DNA"/>
</dbReference>
<dbReference type="NCBIfam" id="TIGR02532">
    <property type="entry name" value="IV_pilin_GFxxxE"/>
    <property type="match status" value="1"/>
</dbReference>
<gene>
    <name evidence="2" type="ORF">Q3O59_08305</name>
</gene>
<name>A0ABT9GQH4_9GAMM</name>
<dbReference type="PROSITE" id="PS00409">
    <property type="entry name" value="PROKAR_NTER_METHYL"/>
    <property type="match status" value="1"/>
</dbReference>